<evidence type="ECO:0000256" key="1">
    <source>
        <dbReference type="ARBA" id="ARBA00010164"/>
    </source>
</evidence>
<evidence type="ECO:0000256" key="3">
    <source>
        <dbReference type="ARBA" id="ARBA00022777"/>
    </source>
</evidence>
<dbReference type="InterPro" id="IPR052028">
    <property type="entry name" value="HipA_Ser/Thr_kinase"/>
</dbReference>
<dbReference type="NCBIfam" id="TIGR03071">
    <property type="entry name" value="couple_hipA"/>
    <property type="match status" value="1"/>
</dbReference>
<evidence type="ECO:0000259" key="4">
    <source>
        <dbReference type="Pfam" id="PF07804"/>
    </source>
</evidence>
<name>A0A2A4F0Y0_9BURK</name>
<dbReference type="InterPro" id="IPR012893">
    <property type="entry name" value="HipA-like_C"/>
</dbReference>
<keyword evidence="2" id="KW-0808">Transferase</keyword>
<dbReference type="RefSeq" id="WP_096722204.1">
    <property type="nucleotide sequence ID" value="NZ_MTZV01000004.1"/>
</dbReference>
<keyword evidence="3" id="KW-0418">Kinase</keyword>
<evidence type="ECO:0000256" key="2">
    <source>
        <dbReference type="ARBA" id="ARBA00022679"/>
    </source>
</evidence>
<reference evidence="6 7" key="1">
    <citation type="submission" date="2017-01" db="EMBL/GenBank/DDBJ databases">
        <title>Whole-Genome Shotgun Sequencing of Two beta-Proteobacterial Species in Search of the Bulgecin Biosynthetic Cluster.</title>
        <authorList>
            <person name="Horsman M.E."/>
            <person name="Marous D.R."/>
            <person name="Li R."/>
            <person name="Oliver R.A."/>
            <person name="Byun B."/>
            <person name="Emrich S.J."/>
            <person name="Boggess B."/>
            <person name="Townsend C.A."/>
            <person name="Mobashery S."/>
        </authorList>
    </citation>
    <scope>NUCLEOTIDE SEQUENCE [LARGE SCALE GENOMIC DNA]</scope>
    <source>
        <strain evidence="6 7">ATCC 31363</strain>
    </source>
</reference>
<dbReference type="Proteomes" id="UP000218022">
    <property type="component" value="Unassembled WGS sequence"/>
</dbReference>
<accession>A0A2A4F0Y0</accession>
<dbReference type="OrthoDB" id="9805913at2"/>
<dbReference type="PANTHER" id="PTHR37419:SF1">
    <property type="entry name" value="SERINE_THREONINE-PROTEIN KINASE TOXIN HIPA"/>
    <property type="match status" value="1"/>
</dbReference>
<comment type="similarity">
    <text evidence="1">Belongs to the HipA Ser/Thr kinase family.</text>
</comment>
<feature type="domain" description="HipA-like C-terminal" evidence="4">
    <location>
        <begin position="147"/>
        <end position="383"/>
    </location>
</feature>
<organism evidence="6 7">
    <name type="scientific">Paraburkholderia acidicola</name>
    <dbReference type="NCBI Taxonomy" id="1912599"/>
    <lineage>
        <taxon>Bacteria</taxon>
        <taxon>Pseudomonadati</taxon>
        <taxon>Pseudomonadota</taxon>
        <taxon>Betaproteobacteria</taxon>
        <taxon>Burkholderiales</taxon>
        <taxon>Burkholderiaceae</taxon>
        <taxon>Paraburkholderia</taxon>
    </lineage>
</organism>
<dbReference type="CDD" id="cd17793">
    <property type="entry name" value="HipA"/>
    <property type="match status" value="1"/>
</dbReference>
<dbReference type="PANTHER" id="PTHR37419">
    <property type="entry name" value="SERINE/THREONINE-PROTEIN KINASE TOXIN HIPA"/>
    <property type="match status" value="1"/>
</dbReference>
<evidence type="ECO:0000313" key="7">
    <source>
        <dbReference type="Proteomes" id="UP000218022"/>
    </source>
</evidence>
<evidence type="ECO:0000313" key="6">
    <source>
        <dbReference type="EMBL" id="PCE26330.1"/>
    </source>
</evidence>
<evidence type="ECO:0000259" key="5">
    <source>
        <dbReference type="Pfam" id="PF13657"/>
    </source>
</evidence>
<dbReference type="InterPro" id="IPR017508">
    <property type="entry name" value="HipA_N1"/>
</dbReference>
<evidence type="ECO:0008006" key="8">
    <source>
        <dbReference type="Google" id="ProtNLM"/>
    </source>
</evidence>
<comment type="caution">
    <text evidence="6">The sequence shown here is derived from an EMBL/GenBank/DDBJ whole genome shotgun (WGS) entry which is preliminary data.</text>
</comment>
<sequence>MNTLDVFRDGQIVGSLIDTDGVLGFRYASTWIAASGQPLSPDLPLPENEGDSRAFSDAAVRAFFENLLPEGTIREFISQALKISSDNVFALLERFGGDTAGAYSILPAGDLPSDKPRYVQINAAQLADWFGKSRGVPLMLEEGPARMSLSGAQDKITVYIGEDGAMALPLADAPSSHIIKPAISYRPGLAASAANEVYVMRLAAASGLQVPEVRFDAALNAAIIQRYDRQRLPNGRLGRLHQVDLCQAMGLPSSRKYEAEGGPTFAECLRYVTSHSSAALADGRRLIGWVAYNLIVGNMDSHAKNLSLLHDPEDGDRPRLSPFYDMVSTTIYPQLSSRFAFKIGGENRPAWIMARHWERMANETSLSIRYVRDIVTSMARSVQIALPSVHEEMLREIPGEANAKVLKSVREEIEKQSRLLLDRIVNANEDAPPSDI</sequence>
<dbReference type="GO" id="GO:0004674">
    <property type="term" value="F:protein serine/threonine kinase activity"/>
    <property type="evidence" value="ECO:0007669"/>
    <property type="project" value="TreeGrafter"/>
</dbReference>
<dbReference type="AlphaFoldDB" id="A0A2A4F0Y0"/>
<dbReference type="EMBL" id="MTZV01000004">
    <property type="protein sequence ID" value="PCE26330.1"/>
    <property type="molecule type" value="Genomic_DNA"/>
</dbReference>
<dbReference type="GO" id="GO:0005829">
    <property type="term" value="C:cytosol"/>
    <property type="evidence" value="ECO:0007669"/>
    <property type="project" value="TreeGrafter"/>
</dbReference>
<feature type="domain" description="HipA N-terminal subdomain 1" evidence="5">
    <location>
        <begin position="4"/>
        <end position="105"/>
    </location>
</feature>
<proteinExistence type="inferred from homology"/>
<dbReference type="Pfam" id="PF13657">
    <property type="entry name" value="Couple_hipA"/>
    <property type="match status" value="1"/>
</dbReference>
<dbReference type="Pfam" id="PF07804">
    <property type="entry name" value="HipA_C"/>
    <property type="match status" value="1"/>
</dbReference>
<gene>
    <name evidence="6" type="ORF">BWP39_17575</name>
</gene>
<protein>
    <recommendedName>
        <fullName evidence="8">Serine/threonine-protein kinase HipA</fullName>
    </recommendedName>
</protein>